<comment type="catalytic activity">
    <reaction evidence="3">
        <text>a 5'-end (N(2),N(7)-dimethyl 5'-triphosphoguanosine)-ribonucleoside in snoRNA + S-adenosyl-L-methionine = a 5'-end (N(2),N(2),N(7)-trimethyl 5'-triphosphoguanosine)-ribonucleoside in snoRNA + S-adenosyl-L-homocysteine + H(+)</text>
        <dbReference type="Rhea" id="RHEA:78507"/>
        <dbReference type="Rhea" id="RHEA-COMP:19088"/>
        <dbReference type="Rhea" id="RHEA-COMP:19090"/>
        <dbReference type="ChEBI" id="CHEBI:15378"/>
        <dbReference type="ChEBI" id="CHEBI:57856"/>
        <dbReference type="ChEBI" id="CHEBI:59789"/>
        <dbReference type="ChEBI" id="CHEBI:167623"/>
        <dbReference type="ChEBI" id="CHEBI:172880"/>
    </reaction>
    <physiologicalReaction direction="left-to-right" evidence="3">
        <dbReference type="Rhea" id="RHEA:78508"/>
    </physiologicalReaction>
</comment>
<dbReference type="STRING" id="93625.A0A409XVH9"/>
<comment type="caution">
    <text evidence="9">The sequence shown here is derived from an EMBL/GenBank/DDBJ whole genome shotgun (WGS) entry which is preliminary data.</text>
</comment>
<accession>A0A409XVH9</accession>
<dbReference type="InterPro" id="IPR019012">
    <property type="entry name" value="RNA_cap_Gua-N2-MeTrfase"/>
</dbReference>
<organism evidence="9 10">
    <name type="scientific">Psilocybe cyanescens</name>
    <dbReference type="NCBI Taxonomy" id="93625"/>
    <lineage>
        <taxon>Eukaryota</taxon>
        <taxon>Fungi</taxon>
        <taxon>Dikarya</taxon>
        <taxon>Basidiomycota</taxon>
        <taxon>Agaricomycotina</taxon>
        <taxon>Agaricomycetes</taxon>
        <taxon>Agaricomycetidae</taxon>
        <taxon>Agaricales</taxon>
        <taxon>Agaricineae</taxon>
        <taxon>Strophariaceae</taxon>
        <taxon>Psilocybe</taxon>
    </lineage>
</organism>
<dbReference type="CDD" id="cd02440">
    <property type="entry name" value="AdoMet_MTases"/>
    <property type="match status" value="1"/>
</dbReference>
<dbReference type="AlphaFoldDB" id="A0A409XVH9"/>
<sequence length="356" mass="39394">MGKGKRKGGLTGVSKFVFESMKSDSADGNSHDVASLKETTVEETRDYPVKKKKKNDGSAFVEETALPETRWVDKYYATGLVPHYTHASQVPEHLQKYFSQRRRFFSLYSTLPGCLLDEEGWYSVTPELLADQIANRCRCDTILDAFCGVGGNSIAFAKTCQRVIALDTSPTRLALARHNAQIYGVADRIEFILTDYISFVRSQMSLPSYSDSESADHQQRRKFDVIFLSPPWGGPSYLSGSAGDISASNENGASPPPSTAPEHPSYSLSSIQPIHGAELFDLTRKITKNIAYYLPRNTRLEEISELLLQEKSRAPGVGSSPSVDEKVEIEEEWMGNKLKALTCYFGGLAAGQEGMF</sequence>
<feature type="region of interest" description="Disordered" evidence="8">
    <location>
        <begin position="239"/>
        <end position="267"/>
    </location>
</feature>
<dbReference type="InParanoid" id="A0A409XVH9"/>
<dbReference type="FunFam" id="3.40.50.150:FF:000432">
    <property type="entry name" value="Unplaced genomic scaffold supercont2.10, whole genome shotgun sequence"/>
    <property type="match status" value="1"/>
</dbReference>
<evidence type="ECO:0000313" key="9">
    <source>
        <dbReference type="EMBL" id="PPQ94684.1"/>
    </source>
</evidence>
<evidence type="ECO:0000256" key="6">
    <source>
        <dbReference type="ARBA" id="ARBA00049075"/>
    </source>
</evidence>
<dbReference type="GO" id="GO:0005634">
    <property type="term" value="C:nucleus"/>
    <property type="evidence" value="ECO:0007669"/>
    <property type="project" value="TreeGrafter"/>
</dbReference>
<name>A0A409XVH9_PSICY</name>
<evidence type="ECO:0000256" key="3">
    <source>
        <dbReference type="ARBA" id="ARBA00047418"/>
    </source>
</evidence>
<comment type="catalytic activity">
    <reaction evidence="6">
        <text>a 5'-end (N(7)-methyl 5'-triphosphoguanosine)-ribonucleoside in snRNA + S-adenosyl-L-methionine = a 5'-end (N(2),N(7)-dimethyl 5'-triphosphoguanosine)-ribonucleoside in snRNA + S-adenosyl-L-homocysteine + H(+)</text>
        <dbReference type="Rhea" id="RHEA:78471"/>
        <dbReference type="Rhea" id="RHEA-COMP:19085"/>
        <dbReference type="Rhea" id="RHEA-COMP:19087"/>
        <dbReference type="ChEBI" id="CHEBI:15378"/>
        <dbReference type="ChEBI" id="CHEBI:57856"/>
        <dbReference type="ChEBI" id="CHEBI:59789"/>
        <dbReference type="ChEBI" id="CHEBI:156461"/>
        <dbReference type="ChEBI" id="CHEBI:172880"/>
    </reaction>
    <physiologicalReaction direction="left-to-right" evidence="6">
        <dbReference type="Rhea" id="RHEA:78472"/>
    </physiologicalReaction>
</comment>
<evidence type="ECO:0000313" key="10">
    <source>
        <dbReference type="Proteomes" id="UP000283269"/>
    </source>
</evidence>
<dbReference type="PANTHER" id="PTHR14741">
    <property type="entry name" value="S-ADENOSYLMETHIONINE-DEPENDENT METHYLTRANSFERASE RELATED"/>
    <property type="match status" value="1"/>
</dbReference>
<comment type="similarity">
    <text evidence="2">Belongs to the methyltransferase superfamily. Trimethylguanosine synthase family.</text>
</comment>
<evidence type="ECO:0000256" key="8">
    <source>
        <dbReference type="SAM" id="MobiDB-lite"/>
    </source>
</evidence>
<dbReference type="Gene3D" id="3.40.50.150">
    <property type="entry name" value="Vaccinia Virus protein VP39"/>
    <property type="match status" value="1"/>
</dbReference>
<evidence type="ECO:0000256" key="2">
    <source>
        <dbReference type="ARBA" id="ARBA00025783"/>
    </source>
</evidence>
<comment type="catalytic activity">
    <reaction evidence="4">
        <text>a 5'-end (N(7)-methyl 5'-triphosphoguanosine)-ribonucleoside in snoRNA + S-adenosyl-L-methionine = a 5'-end (N(2),N(7)-dimethyl 5'-triphosphoguanosine)-ribonucleoside in snoRNA + S-adenosyl-L-homocysteine + H(+)</text>
        <dbReference type="Rhea" id="RHEA:78475"/>
        <dbReference type="Rhea" id="RHEA-COMP:19086"/>
        <dbReference type="Rhea" id="RHEA-COMP:19088"/>
        <dbReference type="ChEBI" id="CHEBI:15378"/>
        <dbReference type="ChEBI" id="CHEBI:57856"/>
        <dbReference type="ChEBI" id="CHEBI:59789"/>
        <dbReference type="ChEBI" id="CHEBI:156461"/>
        <dbReference type="ChEBI" id="CHEBI:172880"/>
    </reaction>
    <physiologicalReaction direction="left-to-right" evidence="4">
        <dbReference type="Rhea" id="RHEA:78476"/>
    </physiologicalReaction>
</comment>
<dbReference type="PANTHER" id="PTHR14741:SF32">
    <property type="entry name" value="TRIMETHYLGUANOSINE SYNTHASE"/>
    <property type="match status" value="1"/>
</dbReference>
<dbReference type="InterPro" id="IPR029063">
    <property type="entry name" value="SAM-dependent_MTases_sf"/>
</dbReference>
<dbReference type="GO" id="GO:0071164">
    <property type="term" value="F:RNA cap trimethylguanosine synthase activity"/>
    <property type="evidence" value="ECO:0007669"/>
    <property type="project" value="TreeGrafter"/>
</dbReference>
<protein>
    <recommendedName>
        <fullName evidence="1">Trimethylguanosine synthase</fullName>
    </recommendedName>
    <alternativeName>
        <fullName evidence="7">Cap-specific guanine-N(2) methyltransferase</fullName>
    </alternativeName>
</protein>
<dbReference type="FunCoup" id="A0A409XVH9">
    <property type="interactions" value="225"/>
</dbReference>
<gene>
    <name evidence="9" type="ORF">CVT25_009539</name>
</gene>
<dbReference type="EMBL" id="NHYD01000271">
    <property type="protein sequence ID" value="PPQ94684.1"/>
    <property type="molecule type" value="Genomic_DNA"/>
</dbReference>
<evidence type="ECO:0000256" key="5">
    <source>
        <dbReference type="ARBA" id="ARBA00048763"/>
    </source>
</evidence>
<dbReference type="Proteomes" id="UP000283269">
    <property type="component" value="Unassembled WGS sequence"/>
</dbReference>
<reference evidence="9 10" key="1">
    <citation type="journal article" date="2018" name="Evol. Lett.">
        <title>Horizontal gene cluster transfer increased hallucinogenic mushroom diversity.</title>
        <authorList>
            <person name="Reynolds H.T."/>
            <person name="Vijayakumar V."/>
            <person name="Gluck-Thaler E."/>
            <person name="Korotkin H.B."/>
            <person name="Matheny P.B."/>
            <person name="Slot J.C."/>
        </authorList>
    </citation>
    <scope>NUCLEOTIDE SEQUENCE [LARGE SCALE GENOMIC DNA]</scope>
    <source>
        <strain evidence="9 10">2631</strain>
    </source>
</reference>
<evidence type="ECO:0000256" key="4">
    <source>
        <dbReference type="ARBA" id="ARBA00048740"/>
    </source>
</evidence>
<comment type="catalytic activity">
    <reaction evidence="5">
        <text>a 5'-end (N(2),N(7)-dimethyl 5'-triphosphoguanosine)-ribonucleoside in snRNA + S-adenosyl-L-methionine = a 5'-end (N(2),N(2),N(7)-trimethyl 5'-triphosphoguanosine)-ribonucleoside in snRNA + S-adenosyl-L-homocysteine + H(+)</text>
        <dbReference type="Rhea" id="RHEA:78479"/>
        <dbReference type="Rhea" id="RHEA-COMP:19087"/>
        <dbReference type="Rhea" id="RHEA-COMP:19089"/>
        <dbReference type="ChEBI" id="CHEBI:15378"/>
        <dbReference type="ChEBI" id="CHEBI:57856"/>
        <dbReference type="ChEBI" id="CHEBI:59789"/>
        <dbReference type="ChEBI" id="CHEBI:167623"/>
        <dbReference type="ChEBI" id="CHEBI:172880"/>
    </reaction>
    <physiologicalReaction direction="left-to-right" evidence="5">
        <dbReference type="Rhea" id="RHEA:78480"/>
    </physiologicalReaction>
</comment>
<evidence type="ECO:0000256" key="1">
    <source>
        <dbReference type="ARBA" id="ARBA00018517"/>
    </source>
</evidence>
<proteinExistence type="inferred from homology"/>
<keyword evidence="10" id="KW-1185">Reference proteome</keyword>
<evidence type="ECO:0000256" key="7">
    <source>
        <dbReference type="ARBA" id="ARBA00049790"/>
    </source>
</evidence>
<dbReference type="OrthoDB" id="194443at2759"/>
<dbReference type="SUPFAM" id="SSF53335">
    <property type="entry name" value="S-adenosyl-L-methionine-dependent methyltransferases"/>
    <property type="match status" value="1"/>
</dbReference>
<dbReference type="Pfam" id="PF09445">
    <property type="entry name" value="Methyltransf_15"/>
    <property type="match status" value="2"/>
</dbReference>